<feature type="signal peptide" evidence="4">
    <location>
        <begin position="1"/>
        <end position="24"/>
    </location>
</feature>
<evidence type="ECO:0000256" key="2">
    <source>
        <dbReference type="PROSITE-ProRule" id="PRU00176"/>
    </source>
</evidence>
<accession>L1JVG8</accession>
<dbReference type="PROSITE" id="PS50102">
    <property type="entry name" value="RRM"/>
    <property type="match status" value="1"/>
</dbReference>
<dbReference type="AlphaFoldDB" id="L1JVG8"/>
<dbReference type="RefSeq" id="XP_005839352.1">
    <property type="nucleotide sequence ID" value="XM_005839295.1"/>
</dbReference>
<dbReference type="InterPro" id="IPR006630">
    <property type="entry name" value="La_HTH"/>
</dbReference>
<reference evidence="7" key="3">
    <citation type="submission" date="2015-06" db="UniProtKB">
        <authorList>
            <consortium name="EnsemblProtists"/>
        </authorList>
    </citation>
    <scope>IDENTIFICATION</scope>
</reference>
<evidence type="ECO:0000256" key="3">
    <source>
        <dbReference type="SAM" id="MobiDB-lite"/>
    </source>
</evidence>
<evidence type="ECO:0000256" key="4">
    <source>
        <dbReference type="SAM" id="SignalP"/>
    </source>
</evidence>
<reference evidence="8" key="2">
    <citation type="submission" date="2012-11" db="EMBL/GenBank/DDBJ databases">
        <authorList>
            <person name="Kuo A."/>
            <person name="Curtis B.A."/>
            <person name="Tanifuji G."/>
            <person name="Burki F."/>
            <person name="Gruber A."/>
            <person name="Irimia M."/>
            <person name="Maruyama S."/>
            <person name="Arias M.C."/>
            <person name="Ball S.G."/>
            <person name="Gile G.H."/>
            <person name="Hirakawa Y."/>
            <person name="Hopkins J.F."/>
            <person name="Rensing S.A."/>
            <person name="Schmutz J."/>
            <person name="Symeonidi A."/>
            <person name="Elias M."/>
            <person name="Eveleigh R.J."/>
            <person name="Herman E.K."/>
            <person name="Klute M.J."/>
            <person name="Nakayama T."/>
            <person name="Obornik M."/>
            <person name="Reyes-Prieto A."/>
            <person name="Armbrust E.V."/>
            <person name="Aves S.J."/>
            <person name="Beiko R.G."/>
            <person name="Coutinho P."/>
            <person name="Dacks J.B."/>
            <person name="Durnford D.G."/>
            <person name="Fast N.M."/>
            <person name="Green B.R."/>
            <person name="Grisdale C."/>
            <person name="Hempe F."/>
            <person name="Henrissat B."/>
            <person name="Hoppner M.P."/>
            <person name="Ishida K.-I."/>
            <person name="Kim E."/>
            <person name="Koreny L."/>
            <person name="Kroth P.G."/>
            <person name="Liu Y."/>
            <person name="Malik S.-B."/>
            <person name="Maier U.G."/>
            <person name="McRose D."/>
            <person name="Mock T."/>
            <person name="Neilson J.A."/>
            <person name="Onodera N.T."/>
            <person name="Poole A.M."/>
            <person name="Pritham E.J."/>
            <person name="Richards T.A."/>
            <person name="Rocap G."/>
            <person name="Roy S.W."/>
            <person name="Sarai C."/>
            <person name="Schaack S."/>
            <person name="Shirato S."/>
            <person name="Slamovits C.H."/>
            <person name="Spencer D.F."/>
            <person name="Suzuki S."/>
            <person name="Worden A.Z."/>
            <person name="Zauner S."/>
            <person name="Barry K."/>
            <person name="Bell C."/>
            <person name="Bharti A.K."/>
            <person name="Crow J.A."/>
            <person name="Grimwood J."/>
            <person name="Kramer R."/>
            <person name="Lindquist E."/>
            <person name="Lucas S."/>
            <person name="Salamov A."/>
            <person name="McFadden G.I."/>
            <person name="Lane C.E."/>
            <person name="Keeling P.J."/>
            <person name="Gray M.W."/>
            <person name="Grigoriev I.V."/>
            <person name="Archibald J.M."/>
        </authorList>
    </citation>
    <scope>NUCLEOTIDE SEQUENCE</scope>
    <source>
        <strain evidence="8">CCMP2712</strain>
    </source>
</reference>
<dbReference type="Gene3D" id="1.10.10.10">
    <property type="entry name" value="Winged helix-like DNA-binding domain superfamily/Winged helix DNA-binding domain"/>
    <property type="match status" value="1"/>
</dbReference>
<dbReference type="OrthoDB" id="439993at2759"/>
<dbReference type="GeneID" id="17308854"/>
<evidence type="ECO:0000313" key="6">
    <source>
        <dbReference type="EMBL" id="EKX52372.1"/>
    </source>
</evidence>
<dbReference type="SUPFAM" id="SSF46785">
    <property type="entry name" value="Winged helix' DNA-binding domain"/>
    <property type="match status" value="1"/>
</dbReference>
<evidence type="ECO:0000259" key="5">
    <source>
        <dbReference type="PROSITE" id="PS50102"/>
    </source>
</evidence>
<gene>
    <name evidence="6" type="ORF">GUITHDRAFT_134049</name>
</gene>
<reference evidence="6 8" key="1">
    <citation type="journal article" date="2012" name="Nature">
        <title>Algal genomes reveal evolutionary mosaicism and the fate of nucleomorphs.</title>
        <authorList>
            <consortium name="DOE Joint Genome Institute"/>
            <person name="Curtis B.A."/>
            <person name="Tanifuji G."/>
            <person name="Burki F."/>
            <person name="Gruber A."/>
            <person name="Irimia M."/>
            <person name="Maruyama S."/>
            <person name="Arias M.C."/>
            <person name="Ball S.G."/>
            <person name="Gile G.H."/>
            <person name="Hirakawa Y."/>
            <person name="Hopkins J.F."/>
            <person name="Kuo A."/>
            <person name="Rensing S.A."/>
            <person name="Schmutz J."/>
            <person name="Symeonidi A."/>
            <person name="Elias M."/>
            <person name="Eveleigh R.J."/>
            <person name="Herman E.K."/>
            <person name="Klute M.J."/>
            <person name="Nakayama T."/>
            <person name="Obornik M."/>
            <person name="Reyes-Prieto A."/>
            <person name="Armbrust E.V."/>
            <person name="Aves S.J."/>
            <person name="Beiko R.G."/>
            <person name="Coutinho P."/>
            <person name="Dacks J.B."/>
            <person name="Durnford D.G."/>
            <person name="Fast N.M."/>
            <person name="Green B.R."/>
            <person name="Grisdale C.J."/>
            <person name="Hempel F."/>
            <person name="Henrissat B."/>
            <person name="Hoppner M.P."/>
            <person name="Ishida K."/>
            <person name="Kim E."/>
            <person name="Koreny L."/>
            <person name="Kroth P.G."/>
            <person name="Liu Y."/>
            <person name="Malik S.B."/>
            <person name="Maier U.G."/>
            <person name="McRose D."/>
            <person name="Mock T."/>
            <person name="Neilson J.A."/>
            <person name="Onodera N.T."/>
            <person name="Poole A.M."/>
            <person name="Pritham E.J."/>
            <person name="Richards T.A."/>
            <person name="Rocap G."/>
            <person name="Roy S.W."/>
            <person name="Sarai C."/>
            <person name="Schaack S."/>
            <person name="Shirato S."/>
            <person name="Slamovits C.H."/>
            <person name="Spencer D.F."/>
            <person name="Suzuki S."/>
            <person name="Worden A.Z."/>
            <person name="Zauner S."/>
            <person name="Barry K."/>
            <person name="Bell C."/>
            <person name="Bharti A.K."/>
            <person name="Crow J.A."/>
            <person name="Grimwood J."/>
            <person name="Kramer R."/>
            <person name="Lindquist E."/>
            <person name="Lucas S."/>
            <person name="Salamov A."/>
            <person name="McFadden G.I."/>
            <person name="Lane C.E."/>
            <person name="Keeling P.J."/>
            <person name="Gray M.W."/>
            <person name="Grigoriev I.V."/>
            <person name="Archibald J.M."/>
        </authorList>
    </citation>
    <scope>NUCLEOTIDE SEQUENCE</scope>
    <source>
        <strain evidence="6 8">CCMP2712</strain>
    </source>
</reference>
<sequence>MSQRQVVFHSTSILLLLLLPCSLLVHPSGGIVQLKCQNLALRGGESSLGILPRHETTRLMLEPGKRARENPPDEAASEGKADEETSRFDALDCLVDVTDAYNLYSPSKRKRLSWTEWALELIQTPVQRRNGSPLFSRTTVTGQRRIAFYFSDSNLPRDKFLQFEMGRMKTLRASVRDIAEGARRVDYLEVSPDGQWVRRTTPVLDQDALTNRTIYVDGFKSTDVGQLIENAQEAFDEYGKVLSVRAVRHFRTKQLTGAVFVEFENENVAREVVETLQLQDDGDFQVCMKADWKRIERRNALVAKRTLLGAGRKALLTGLTMVAEQNKKHKNLPNYIKGAWIRLTDLHTNATKQEIALVFGRFGRVKNVDYHGQNNSAVIFYSTSHAASEAVKSYEIEDSPVVCGTRPRVTLIQVSDFPPSFALVKVSQGEDEEWENLKYGTRVQKLNQKMQWWRKKFEKAMR</sequence>
<keyword evidence="4" id="KW-0732">Signal</keyword>
<evidence type="ECO:0000313" key="8">
    <source>
        <dbReference type="Proteomes" id="UP000011087"/>
    </source>
</evidence>
<dbReference type="Proteomes" id="UP000011087">
    <property type="component" value="Unassembled WGS sequence"/>
</dbReference>
<dbReference type="EMBL" id="JH992973">
    <property type="protein sequence ID" value="EKX52372.1"/>
    <property type="molecule type" value="Genomic_DNA"/>
</dbReference>
<protein>
    <recommendedName>
        <fullName evidence="5">RRM domain-containing protein</fullName>
    </recommendedName>
</protein>
<dbReference type="KEGG" id="gtt:GUITHDRAFT_134049"/>
<dbReference type="GO" id="GO:0003723">
    <property type="term" value="F:RNA binding"/>
    <property type="evidence" value="ECO:0007669"/>
    <property type="project" value="UniProtKB-UniRule"/>
</dbReference>
<feature type="chain" id="PRO_5008771815" description="RRM domain-containing protein" evidence="4">
    <location>
        <begin position="25"/>
        <end position="462"/>
    </location>
</feature>
<dbReference type="InterPro" id="IPR036388">
    <property type="entry name" value="WH-like_DNA-bd_sf"/>
</dbReference>
<proteinExistence type="predicted"/>
<dbReference type="PaxDb" id="55529-EKX52372"/>
<dbReference type="Gene3D" id="3.30.70.330">
    <property type="match status" value="2"/>
</dbReference>
<dbReference type="InterPro" id="IPR000504">
    <property type="entry name" value="RRM_dom"/>
</dbReference>
<evidence type="ECO:0000256" key="1">
    <source>
        <dbReference type="ARBA" id="ARBA00022884"/>
    </source>
</evidence>
<dbReference type="eggNOG" id="KOG4213">
    <property type="taxonomic scope" value="Eukaryota"/>
</dbReference>
<dbReference type="InterPro" id="IPR036390">
    <property type="entry name" value="WH_DNA-bd_sf"/>
</dbReference>
<dbReference type="STRING" id="905079.L1JVG8"/>
<dbReference type="HOGENOM" id="CLU_592449_0_0_1"/>
<dbReference type="SMART" id="SM00715">
    <property type="entry name" value="LA"/>
    <property type="match status" value="1"/>
</dbReference>
<dbReference type="EnsemblProtists" id="EKX52372">
    <property type="protein sequence ID" value="EKX52372"/>
    <property type="gene ID" value="GUITHDRAFT_134049"/>
</dbReference>
<keyword evidence="8" id="KW-1185">Reference proteome</keyword>
<feature type="region of interest" description="Disordered" evidence="3">
    <location>
        <begin position="59"/>
        <end position="84"/>
    </location>
</feature>
<dbReference type="SUPFAM" id="SSF54928">
    <property type="entry name" value="RNA-binding domain, RBD"/>
    <property type="match status" value="1"/>
</dbReference>
<dbReference type="InterPro" id="IPR035979">
    <property type="entry name" value="RBD_domain_sf"/>
</dbReference>
<organism evidence="6">
    <name type="scientific">Guillardia theta (strain CCMP2712)</name>
    <name type="common">Cryptophyte</name>
    <dbReference type="NCBI Taxonomy" id="905079"/>
    <lineage>
        <taxon>Eukaryota</taxon>
        <taxon>Cryptophyceae</taxon>
        <taxon>Pyrenomonadales</taxon>
        <taxon>Geminigeraceae</taxon>
        <taxon>Guillardia</taxon>
    </lineage>
</organism>
<feature type="domain" description="RRM" evidence="5">
    <location>
        <begin position="212"/>
        <end position="277"/>
    </location>
</feature>
<keyword evidence="1 2" id="KW-0694">RNA-binding</keyword>
<evidence type="ECO:0000313" key="7">
    <source>
        <dbReference type="EnsemblProtists" id="EKX52372"/>
    </source>
</evidence>
<dbReference type="InterPro" id="IPR012677">
    <property type="entry name" value="Nucleotide-bd_a/b_plait_sf"/>
</dbReference>
<dbReference type="SMART" id="SM00360">
    <property type="entry name" value="RRM"/>
    <property type="match status" value="2"/>
</dbReference>
<name>L1JVG8_GUITC</name>
<dbReference type="Pfam" id="PF00076">
    <property type="entry name" value="RRM_1"/>
    <property type="match status" value="1"/>
</dbReference>